<evidence type="ECO:0000256" key="7">
    <source>
        <dbReference type="PROSITE-ProRule" id="PRU00042"/>
    </source>
</evidence>
<evidence type="ECO:0000259" key="9">
    <source>
        <dbReference type="PROSITE" id="PS50157"/>
    </source>
</evidence>
<feature type="region of interest" description="Disordered" evidence="8">
    <location>
        <begin position="415"/>
        <end position="449"/>
    </location>
</feature>
<evidence type="ECO:0000313" key="11">
    <source>
        <dbReference type="Proteomes" id="UP001565368"/>
    </source>
</evidence>
<keyword evidence="5" id="KW-0862">Zinc</keyword>
<keyword evidence="3" id="KW-0677">Repeat</keyword>
<reference evidence="10 11" key="1">
    <citation type="submission" date="2023-08" db="EMBL/GenBank/DDBJ databases">
        <title>Annotated Genome Sequence of Vanrija albida AlHP1.</title>
        <authorList>
            <person name="Herzog R."/>
        </authorList>
    </citation>
    <scope>NUCLEOTIDE SEQUENCE [LARGE SCALE GENOMIC DNA]</scope>
    <source>
        <strain evidence="10 11">AlHP1</strain>
    </source>
</reference>
<evidence type="ECO:0000313" key="10">
    <source>
        <dbReference type="EMBL" id="KAL1405075.1"/>
    </source>
</evidence>
<name>A0ABR3PRJ5_9TREE</name>
<evidence type="ECO:0000256" key="4">
    <source>
        <dbReference type="ARBA" id="ARBA00022771"/>
    </source>
</evidence>
<evidence type="ECO:0000256" key="6">
    <source>
        <dbReference type="ARBA" id="ARBA00023242"/>
    </source>
</evidence>
<gene>
    <name evidence="10" type="ORF">Q8F55_008698</name>
</gene>
<comment type="subcellular location">
    <subcellularLocation>
        <location evidence="1">Nucleus</location>
    </subcellularLocation>
</comment>
<dbReference type="SUPFAM" id="SSF57667">
    <property type="entry name" value="beta-beta-alpha zinc fingers"/>
    <property type="match status" value="1"/>
</dbReference>
<evidence type="ECO:0000256" key="2">
    <source>
        <dbReference type="ARBA" id="ARBA00022723"/>
    </source>
</evidence>
<dbReference type="PROSITE" id="PS00028">
    <property type="entry name" value="ZINC_FINGER_C2H2_1"/>
    <property type="match status" value="2"/>
</dbReference>
<organism evidence="10 11">
    <name type="scientific">Vanrija albida</name>
    <dbReference type="NCBI Taxonomy" id="181172"/>
    <lineage>
        <taxon>Eukaryota</taxon>
        <taxon>Fungi</taxon>
        <taxon>Dikarya</taxon>
        <taxon>Basidiomycota</taxon>
        <taxon>Agaricomycotina</taxon>
        <taxon>Tremellomycetes</taxon>
        <taxon>Trichosporonales</taxon>
        <taxon>Trichosporonaceae</taxon>
        <taxon>Vanrija</taxon>
    </lineage>
</organism>
<feature type="compositionally biased region" description="Low complexity" evidence="8">
    <location>
        <begin position="43"/>
        <end position="65"/>
    </location>
</feature>
<keyword evidence="2" id="KW-0479">Metal-binding</keyword>
<dbReference type="InterPro" id="IPR036236">
    <property type="entry name" value="Znf_C2H2_sf"/>
</dbReference>
<dbReference type="Proteomes" id="UP001565368">
    <property type="component" value="Unassembled WGS sequence"/>
</dbReference>
<dbReference type="EMBL" id="JBBXJM010000007">
    <property type="protein sequence ID" value="KAL1405075.1"/>
    <property type="molecule type" value="Genomic_DNA"/>
</dbReference>
<dbReference type="InterPro" id="IPR050331">
    <property type="entry name" value="Zinc_finger"/>
</dbReference>
<proteinExistence type="predicted"/>
<evidence type="ECO:0000256" key="1">
    <source>
        <dbReference type="ARBA" id="ARBA00004123"/>
    </source>
</evidence>
<protein>
    <recommendedName>
        <fullName evidence="9">C2H2-type domain-containing protein</fullName>
    </recommendedName>
</protein>
<keyword evidence="4 7" id="KW-0863">Zinc-finger</keyword>
<keyword evidence="11" id="KW-1185">Reference proteome</keyword>
<feature type="compositionally biased region" description="Pro residues" evidence="8">
    <location>
        <begin position="426"/>
        <end position="437"/>
    </location>
</feature>
<feature type="compositionally biased region" description="Low complexity" evidence="8">
    <location>
        <begin position="103"/>
        <end position="126"/>
    </location>
</feature>
<dbReference type="PROSITE" id="PS50157">
    <property type="entry name" value="ZINC_FINGER_C2H2_2"/>
    <property type="match status" value="2"/>
</dbReference>
<dbReference type="SMART" id="SM00355">
    <property type="entry name" value="ZnF_C2H2"/>
    <property type="match status" value="2"/>
</dbReference>
<dbReference type="PANTHER" id="PTHR16515">
    <property type="entry name" value="PR DOMAIN ZINC FINGER PROTEIN"/>
    <property type="match status" value="1"/>
</dbReference>
<feature type="compositionally biased region" description="Low complexity" evidence="8">
    <location>
        <begin position="344"/>
        <end position="372"/>
    </location>
</feature>
<feature type="region of interest" description="Disordered" evidence="8">
    <location>
        <begin position="311"/>
        <end position="372"/>
    </location>
</feature>
<feature type="domain" description="C2H2-type" evidence="9">
    <location>
        <begin position="297"/>
        <end position="321"/>
    </location>
</feature>
<sequence>MGSIPSPVAPHVDLSRIPIPSAYQGQLHAESHDRSNPFRQHPQQQQQYQYQQQQQEVQQQTAATHQIHHTPTRPSPSPTSASDALDSKSMHPLPPGTAPTVLSQSHYTTPSFSSSASTFSQTAFTPPAGPVFPASPDSALRSTSPHDSPSHHRVTPHDQYWQAQVQPQQQQQQQQQLQQQQHQHQHQHQQTQQQHQQHHGQQTYTPSPLYHYEVARGVEDHYQPQQYYYPSQFYQQHPTSPIPITPPAPQQMTAQERRRAKEILKARRHVCPVCDKRFNRPSSLATHMSVHTGAKPYQCNREGCGRRFSVSSNLRRHERTHDMRGGGRSTKTDQSSVPRTPVRQTAAQFQVQQQPVQTPQLHPTSPLPSTTTVFTPAQGYQYIYQPTYPQVEYGGMWHGGAAGHTLRQYAITRRDSAAAPQVVQPTTPPTPPQPILMPQPTKSNSLMLS</sequence>
<feature type="region of interest" description="Disordered" evidence="8">
    <location>
        <begin position="1"/>
        <end position="205"/>
    </location>
</feature>
<evidence type="ECO:0000256" key="3">
    <source>
        <dbReference type="ARBA" id="ARBA00022737"/>
    </source>
</evidence>
<keyword evidence="6" id="KW-0539">Nucleus</keyword>
<feature type="domain" description="C2H2-type" evidence="9">
    <location>
        <begin position="269"/>
        <end position="296"/>
    </location>
</feature>
<comment type="caution">
    <text evidence="10">The sequence shown here is derived from an EMBL/GenBank/DDBJ whole genome shotgun (WGS) entry which is preliminary data.</text>
</comment>
<dbReference type="Gene3D" id="3.30.160.60">
    <property type="entry name" value="Classic Zinc Finger"/>
    <property type="match status" value="2"/>
</dbReference>
<dbReference type="PANTHER" id="PTHR16515:SF49">
    <property type="entry name" value="GASTRULA ZINC FINGER PROTEIN XLCGF49.1-LIKE-RELATED"/>
    <property type="match status" value="1"/>
</dbReference>
<evidence type="ECO:0000256" key="8">
    <source>
        <dbReference type="SAM" id="MobiDB-lite"/>
    </source>
</evidence>
<feature type="compositionally biased region" description="Low complexity" evidence="8">
    <location>
        <begin position="159"/>
        <end position="202"/>
    </location>
</feature>
<evidence type="ECO:0000256" key="5">
    <source>
        <dbReference type="ARBA" id="ARBA00022833"/>
    </source>
</evidence>
<dbReference type="RefSeq" id="XP_069205019.1">
    <property type="nucleotide sequence ID" value="XM_069357082.1"/>
</dbReference>
<dbReference type="GeneID" id="95989741"/>
<dbReference type="InterPro" id="IPR013087">
    <property type="entry name" value="Znf_C2H2_type"/>
</dbReference>
<accession>A0ABR3PRJ5</accession>
<dbReference type="Pfam" id="PF00096">
    <property type="entry name" value="zf-C2H2"/>
    <property type="match status" value="2"/>
</dbReference>